<dbReference type="Gene3D" id="1.10.10.60">
    <property type="entry name" value="Homeodomain-like"/>
    <property type="match status" value="1"/>
</dbReference>
<dbReference type="NCBIfam" id="TIGR00229">
    <property type="entry name" value="sensory_box"/>
    <property type="match status" value="1"/>
</dbReference>
<dbReference type="Pfam" id="PF18024">
    <property type="entry name" value="HTH_50"/>
    <property type="match status" value="1"/>
</dbReference>
<dbReference type="InterPro" id="IPR035965">
    <property type="entry name" value="PAS-like_dom_sf"/>
</dbReference>
<dbReference type="InterPro" id="IPR002078">
    <property type="entry name" value="Sigma_54_int"/>
</dbReference>
<keyword evidence="3" id="KW-0067">ATP-binding</keyword>
<keyword evidence="6" id="KW-0804">Transcription</keyword>
<dbReference type="PANTHER" id="PTHR32071:SF57">
    <property type="entry name" value="C4-DICARBOXYLATE TRANSPORT TRANSCRIPTIONAL REGULATORY PROTEIN DCTD"/>
    <property type="match status" value="1"/>
</dbReference>
<evidence type="ECO:0000313" key="12">
    <source>
        <dbReference type="Proteomes" id="UP000823485"/>
    </source>
</evidence>
<evidence type="ECO:0000256" key="1">
    <source>
        <dbReference type="ARBA" id="ARBA00022741"/>
    </source>
</evidence>
<dbReference type="PROSITE" id="PS00675">
    <property type="entry name" value="SIGMA54_INTERACT_1"/>
    <property type="match status" value="1"/>
</dbReference>
<gene>
    <name evidence="11" type="ORF">JOC94_000180</name>
</gene>
<dbReference type="PANTHER" id="PTHR32071">
    <property type="entry name" value="TRANSCRIPTIONAL REGULATORY PROTEIN"/>
    <property type="match status" value="1"/>
</dbReference>
<feature type="domain" description="PAC" evidence="10">
    <location>
        <begin position="148"/>
        <end position="200"/>
    </location>
</feature>
<feature type="domain" description="PAS" evidence="9">
    <location>
        <begin position="81"/>
        <end position="125"/>
    </location>
</feature>
<evidence type="ECO:0000256" key="3">
    <source>
        <dbReference type="ARBA" id="ARBA00022840"/>
    </source>
</evidence>
<evidence type="ECO:0000313" key="11">
    <source>
        <dbReference type="EMBL" id="MBM7713214.1"/>
    </source>
</evidence>
<evidence type="ECO:0000256" key="5">
    <source>
        <dbReference type="ARBA" id="ARBA00023125"/>
    </source>
</evidence>
<evidence type="ECO:0000256" key="7">
    <source>
        <dbReference type="ARBA" id="ARBA00029500"/>
    </source>
</evidence>
<evidence type="ECO:0000256" key="2">
    <source>
        <dbReference type="ARBA" id="ARBA00022797"/>
    </source>
</evidence>
<proteinExistence type="predicted"/>
<organism evidence="11 12">
    <name type="scientific">Siminovitchia thermophila</name>
    <dbReference type="NCBI Taxonomy" id="1245522"/>
    <lineage>
        <taxon>Bacteria</taxon>
        <taxon>Bacillati</taxon>
        <taxon>Bacillota</taxon>
        <taxon>Bacilli</taxon>
        <taxon>Bacillales</taxon>
        <taxon>Bacillaceae</taxon>
        <taxon>Siminovitchia</taxon>
    </lineage>
</organism>
<dbReference type="PROSITE" id="PS50045">
    <property type="entry name" value="SIGMA54_INTERACT_4"/>
    <property type="match status" value="1"/>
</dbReference>
<dbReference type="CDD" id="cd00130">
    <property type="entry name" value="PAS"/>
    <property type="match status" value="1"/>
</dbReference>
<dbReference type="Gene3D" id="3.30.450.20">
    <property type="entry name" value="PAS domain"/>
    <property type="match status" value="1"/>
</dbReference>
<accession>A0ABS2R251</accession>
<dbReference type="Pfam" id="PF00158">
    <property type="entry name" value="Sigma54_activat"/>
    <property type="match status" value="1"/>
</dbReference>
<keyword evidence="12" id="KW-1185">Reference proteome</keyword>
<dbReference type="InterPro" id="IPR000700">
    <property type="entry name" value="PAS-assoc_C"/>
</dbReference>
<dbReference type="Gene3D" id="1.10.8.60">
    <property type="match status" value="1"/>
</dbReference>
<dbReference type="EMBL" id="JAFBFH010000001">
    <property type="protein sequence ID" value="MBM7713214.1"/>
    <property type="molecule type" value="Genomic_DNA"/>
</dbReference>
<keyword evidence="1" id="KW-0547">Nucleotide-binding</keyword>
<dbReference type="InterPro" id="IPR009057">
    <property type="entry name" value="Homeodomain-like_sf"/>
</dbReference>
<dbReference type="SMART" id="SM00382">
    <property type="entry name" value="AAA"/>
    <property type="match status" value="1"/>
</dbReference>
<dbReference type="InterPro" id="IPR027417">
    <property type="entry name" value="P-loop_NTPase"/>
</dbReference>
<dbReference type="InterPro" id="IPR000014">
    <property type="entry name" value="PAS"/>
</dbReference>
<comment type="caution">
    <text evidence="11">The sequence shown here is derived from an EMBL/GenBank/DDBJ whole genome shotgun (WGS) entry which is preliminary data.</text>
</comment>
<dbReference type="InterPro" id="IPR030828">
    <property type="entry name" value="HTH_TyrR"/>
</dbReference>
<dbReference type="Pfam" id="PF13426">
    <property type="entry name" value="PAS_9"/>
    <property type="match status" value="1"/>
</dbReference>
<dbReference type="SMART" id="SM00091">
    <property type="entry name" value="PAS"/>
    <property type="match status" value="1"/>
</dbReference>
<evidence type="ECO:0000256" key="4">
    <source>
        <dbReference type="ARBA" id="ARBA00023015"/>
    </source>
</evidence>
<dbReference type="Proteomes" id="UP000823485">
    <property type="component" value="Unassembled WGS sequence"/>
</dbReference>
<evidence type="ECO:0000259" key="10">
    <source>
        <dbReference type="PROSITE" id="PS50113"/>
    </source>
</evidence>
<evidence type="ECO:0000259" key="9">
    <source>
        <dbReference type="PROSITE" id="PS50112"/>
    </source>
</evidence>
<dbReference type="InterPro" id="IPR025944">
    <property type="entry name" value="Sigma_54_int_dom_CS"/>
</dbReference>
<evidence type="ECO:0000259" key="8">
    <source>
        <dbReference type="PROSITE" id="PS50045"/>
    </source>
</evidence>
<dbReference type="InterPro" id="IPR025662">
    <property type="entry name" value="Sigma_54_int_dom_ATP-bd_1"/>
</dbReference>
<feature type="domain" description="Sigma-54 factor interaction" evidence="8">
    <location>
        <begin position="225"/>
        <end position="450"/>
    </location>
</feature>
<dbReference type="Pfam" id="PF25601">
    <property type="entry name" value="AAA_lid_14"/>
    <property type="match status" value="1"/>
</dbReference>
<dbReference type="PROSITE" id="PS00688">
    <property type="entry name" value="SIGMA54_INTERACT_3"/>
    <property type="match status" value="1"/>
</dbReference>
<dbReference type="Gene3D" id="3.40.50.300">
    <property type="entry name" value="P-loop containing nucleotide triphosphate hydrolases"/>
    <property type="match status" value="1"/>
</dbReference>
<dbReference type="SUPFAM" id="SSF52540">
    <property type="entry name" value="P-loop containing nucleoside triphosphate hydrolases"/>
    <property type="match status" value="1"/>
</dbReference>
<keyword evidence="5" id="KW-0238">DNA-binding</keyword>
<keyword evidence="4" id="KW-0805">Transcription regulation</keyword>
<dbReference type="InterPro" id="IPR025943">
    <property type="entry name" value="Sigma_54_int_dom_ATP-bd_2"/>
</dbReference>
<protein>
    <recommendedName>
        <fullName evidence="7">HTH-type transcriptional regulatory protein TyrR</fullName>
    </recommendedName>
</protein>
<dbReference type="CDD" id="cd00009">
    <property type="entry name" value="AAA"/>
    <property type="match status" value="1"/>
</dbReference>
<keyword evidence="2" id="KW-0058">Aromatic hydrocarbons catabolism</keyword>
<dbReference type="PROSITE" id="PS00676">
    <property type="entry name" value="SIGMA54_INTERACT_2"/>
    <property type="match status" value="1"/>
</dbReference>
<dbReference type="InterPro" id="IPR003593">
    <property type="entry name" value="AAA+_ATPase"/>
</dbReference>
<reference evidence="11 12" key="1">
    <citation type="submission" date="2021-01" db="EMBL/GenBank/DDBJ databases">
        <title>Genomic Encyclopedia of Type Strains, Phase IV (KMG-IV): sequencing the most valuable type-strain genomes for metagenomic binning, comparative biology and taxonomic classification.</title>
        <authorList>
            <person name="Goeker M."/>
        </authorList>
    </citation>
    <scope>NUCLEOTIDE SEQUENCE [LARGE SCALE GENOMIC DNA]</scope>
    <source>
        <strain evidence="11 12">DSM 105453</strain>
    </source>
</reference>
<dbReference type="InterPro" id="IPR058031">
    <property type="entry name" value="AAA_lid_NorR"/>
</dbReference>
<dbReference type="RefSeq" id="WP_205177915.1">
    <property type="nucleotide sequence ID" value="NZ_JAFBFH010000001.1"/>
</dbReference>
<evidence type="ECO:0000256" key="6">
    <source>
        <dbReference type="ARBA" id="ARBA00023163"/>
    </source>
</evidence>
<dbReference type="PROSITE" id="PS50113">
    <property type="entry name" value="PAC"/>
    <property type="match status" value="1"/>
</dbReference>
<dbReference type="SUPFAM" id="SSF46689">
    <property type="entry name" value="Homeodomain-like"/>
    <property type="match status" value="1"/>
</dbReference>
<sequence length="530" mass="60155">MYLFADDSWNDVISKFLSNSTEEIEIKNKSGDTVGILTTQELIKTILHGEDQVKLKDKMSSLHKEDPFPILHNDDFIKMIDSPIFTKIIDSLYDGVYITDGNGITVKVNQAYERITGLRRAELIGHHMNDIVTSGFINKSVSLRVISEKRPITIMQTIKQERKIIVSGMPVFNEHGEILFVVTNVRDITELLHLKLELEELQKMKELKDVSKELSGINTDSLIISEESKEMFFMAEKVAKTDATVLLQGETGVGKSVVAKFIHQNSKRKGAPFMELNCGALPPSLIEAELFGYEPGAFTGALAKGKKGLLEIAHNGTLFLDEIGDLPLEIQVKLLKVLEDQAFIPVGSTNVKKINVRIISASLKNLRELIRQGTFREDLFYRLHVIPIEVPPLRKRKKELILLIQHYIDFFNQAYGLNRTVSLEALELLQHYQWPGNIRELKNVMERIVIMAATDTIEPSDLPAEIRHTSKEPELLGETIIPLKEAVERVEKHYILKAIKEFKTTRKAAEALNISQPTIVQKMKRWDQID</sequence>
<dbReference type="PROSITE" id="PS50112">
    <property type="entry name" value="PAS"/>
    <property type="match status" value="1"/>
</dbReference>
<dbReference type="SUPFAM" id="SSF55785">
    <property type="entry name" value="PYP-like sensor domain (PAS domain)"/>
    <property type="match status" value="1"/>
</dbReference>
<name>A0ABS2R251_9BACI</name>